<dbReference type="GO" id="GO:0043828">
    <property type="term" value="F:tRNA 2-selenouridine synthase activity"/>
    <property type="evidence" value="ECO:0007669"/>
    <property type="project" value="InterPro"/>
</dbReference>
<dbReference type="InterPro" id="IPR058840">
    <property type="entry name" value="AAA_SelU"/>
</dbReference>
<proteinExistence type="predicted"/>
<dbReference type="SMART" id="SM00450">
    <property type="entry name" value="RHOD"/>
    <property type="match status" value="1"/>
</dbReference>
<dbReference type="PANTHER" id="PTHR30401">
    <property type="entry name" value="TRNA 2-SELENOURIDINE SYNTHASE"/>
    <property type="match status" value="1"/>
</dbReference>
<dbReference type="RefSeq" id="WP_166850795.1">
    <property type="nucleotide sequence ID" value="NZ_JAAONY010000001.1"/>
</dbReference>
<dbReference type="NCBIfam" id="NF008750">
    <property type="entry name" value="PRK11784.1-2"/>
    <property type="match status" value="1"/>
</dbReference>
<evidence type="ECO:0000313" key="3">
    <source>
        <dbReference type="EMBL" id="MBB6520593.1"/>
    </source>
</evidence>
<dbReference type="Proteomes" id="UP000528457">
    <property type="component" value="Unassembled WGS sequence"/>
</dbReference>
<evidence type="ECO:0000259" key="2">
    <source>
        <dbReference type="PROSITE" id="PS50206"/>
    </source>
</evidence>
<dbReference type="EC" id="2.9.1.-" evidence="3"/>
<name>A0A7X0MUS2_9GAMM</name>
<dbReference type="EMBL" id="JACHHT010000001">
    <property type="protein sequence ID" value="MBB6520593.1"/>
    <property type="molecule type" value="Genomic_DNA"/>
</dbReference>
<dbReference type="InterPro" id="IPR027417">
    <property type="entry name" value="P-loop_NTPase"/>
</dbReference>
<dbReference type="InParanoid" id="A0A7X0MUS2"/>
<sequence>MSLENTLSNYRELFLSERPLMDVRAPVEFDQGHFNQAFNHPLLDDQQRQQIGLRYKEQGQDAAIELGWQMATEDVLESRLQAWSGFVKQNPEGCLYCFRGGLRSRFSQQILRDHGIDYPIVEGGYKAMRQFLLKELEQACESAPLIIIAGPTGSGKTKAIHNIQRSIDLEGSANHRGSAFGQFIGSEQPAQISFENAVSQRWLQLGRDKAVVMEDEGRLIGRLNVPNIMQSAMQRAPLLQIDEPLNQRCQWVIEDYVLEPLKSVAITQFGESLQNNLYRIRKRLGGLRYQQLQKQFEEACQAWQHKPDPSPFYRPIEQLLRDYYDPMYNYQLQQRQGQVLFRGRCEEIIDWCREQRL</sequence>
<dbReference type="InterPro" id="IPR017582">
    <property type="entry name" value="SelU"/>
</dbReference>
<feature type="domain" description="Rhodanese" evidence="2">
    <location>
        <begin position="20"/>
        <end position="137"/>
    </location>
</feature>
<keyword evidence="1" id="KW-0711">Selenium</keyword>
<dbReference type="NCBIfam" id="TIGR03167">
    <property type="entry name" value="tRNA_sel_U_synt"/>
    <property type="match status" value="1"/>
</dbReference>
<gene>
    <name evidence="3" type="ORF">HNR48_000871</name>
</gene>
<dbReference type="SUPFAM" id="SSF52821">
    <property type="entry name" value="Rhodanese/Cell cycle control phosphatase"/>
    <property type="match status" value="1"/>
</dbReference>
<organism evidence="3 4">
    <name type="scientific">Pseudoteredinibacter isoporae</name>
    <dbReference type="NCBI Taxonomy" id="570281"/>
    <lineage>
        <taxon>Bacteria</taxon>
        <taxon>Pseudomonadati</taxon>
        <taxon>Pseudomonadota</taxon>
        <taxon>Gammaproteobacteria</taxon>
        <taxon>Cellvibrionales</taxon>
        <taxon>Cellvibrionaceae</taxon>
        <taxon>Pseudoteredinibacter</taxon>
    </lineage>
</organism>
<dbReference type="GO" id="GO:0002098">
    <property type="term" value="P:tRNA wobble uridine modification"/>
    <property type="evidence" value="ECO:0007669"/>
    <property type="project" value="InterPro"/>
</dbReference>
<dbReference type="Pfam" id="PF26341">
    <property type="entry name" value="AAA_SelU"/>
    <property type="match status" value="1"/>
</dbReference>
<keyword evidence="3" id="KW-0808">Transferase</keyword>
<dbReference type="PANTHER" id="PTHR30401:SF0">
    <property type="entry name" value="TRNA 2-SELENOURIDINE SYNTHASE"/>
    <property type="match status" value="1"/>
</dbReference>
<protein>
    <submittedName>
        <fullName evidence="3">tRNA 2-selenouridine synthase</fullName>
        <ecNumber evidence="3">2.9.1.-</ecNumber>
    </submittedName>
</protein>
<dbReference type="FunCoup" id="A0A7X0MUS2">
    <property type="interactions" value="9"/>
</dbReference>
<dbReference type="NCBIfam" id="NF008751">
    <property type="entry name" value="PRK11784.1-3"/>
    <property type="match status" value="1"/>
</dbReference>
<dbReference type="Gene3D" id="3.40.250.10">
    <property type="entry name" value="Rhodanese-like domain"/>
    <property type="match status" value="1"/>
</dbReference>
<dbReference type="InterPro" id="IPR001763">
    <property type="entry name" value="Rhodanese-like_dom"/>
</dbReference>
<evidence type="ECO:0000313" key="4">
    <source>
        <dbReference type="Proteomes" id="UP000528457"/>
    </source>
</evidence>
<dbReference type="AlphaFoldDB" id="A0A7X0MUS2"/>
<dbReference type="SUPFAM" id="SSF52540">
    <property type="entry name" value="P-loop containing nucleoside triphosphate hydrolases"/>
    <property type="match status" value="1"/>
</dbReference>
<reference evidence="3 4" key="1">
    <citation type="submission" date="2020-08" db="EMBL/GenBank/DDBJ databases">
        <title>Genomic Encyclopedia of Type Strains, Phase IV (KMG-IV): sequencing the most valuable type-strain genomes for metagenomic binning, comparative biology and taxonomic classification.</title>
        <authorList>
            <person name="Goeker M."/>
        </authorList>
    </citation>
    <scope>NUCLEOTIDE SEQUENCE [LARGE SCALE GENOMIC DNA]</scope>
    <source>
        <strain evidence="3 4">DSM 22368</strain>
    </source>
</reference>
<dbReference type="InterPro" id="IPR036873">
    <property type="entry name" value="Rhodanese-like_dom_sf"/>
</dbReference>
<evidence type="ECO:0000256" key="1">
    <source>
        <dbReference type="ARBA" id="ARBA00023266"/>
    </source>
</evidence>
<dbReference type="PROSITE" id="PS50206">
    <property type="entry name" value="RHODANESE_3"/>
    <property type="match status" value="1"/>
</dbReference>
<keyword evidence="4" id="KW-1185">Reference proteome</keyword>
<comment type="caution">
    <text evidence="3">The sequence shown here is derived from an EMBL/GenBank/DDBJ whole genome shotgun (WGS) entry which is preliminary data.</text>
</comment>
<accession>A0A7X0MUS2</accession>